<dbReference type="RefSeq" id="WP_015234125.1">
    <property type="nucleotide sequence ID" value="NC_019793.1"/>
</dbReference>
<dbReference type="EMBL" id="CP003382">
    <property type="protein sequence ID" value="AFZ65814.1"/>
    <property type="molecule type" value="Genomic_DNA"/>
</dbReference>
<protein>
    <submittedName>
        <fullName evidence="1">Uncharacterized protein</fullName>
    </submittedName>
</protein>
<gene>
    <name evidence="1" type="ordered locus">Deipe_0211</name>
</gene>
<reference evidence="2" key="1">
    <citation type="submission" date="2012-03" db="EMBL/GenBank/DDBJ databases">
        <title>Complete sequence of chromosome of Deinococcus peraridilitoris DSM 19664.</title>
        <authorList>
            <person name="Lucas S."/>
            <person name="Copeland A."/>
            <person name="Lapidus A."/>
            <person name="Glavina del Rio T."/>
            <person name="Dalin E."/>
            <person name="Tice H."/>
            <person name="Bruce D."/>
            <person name="Goodwin L."/>
            <person name="Pitluck S."/>
            <person name="Peters L."/>
            <person name="Mikhailova N."/>
            <person name="Lu M."/>
            <person name="Kyrpides N."/>
            <person name="Mavromatis K."/>
            <person name="Ivanova N."/>
            <person name="Brettin T."/>
            <person name="Detter J.C."/>
            <person name="Han C."/>
            <person name="Larimer F."/>
            <person name="Land M."/>
            <person name="Hauser L."/>
            <person name="Markowitz V."/>
            <person name="Cheng J.-F."/>
            <person name="Hugenholtz P."/>
            <person name="Woyke T."/>
            <person name="Wu D."/>
            <person name="Pukall R."/>
            <person name="Steenblock K."/>
            <person name="Brambilla E."/>
            <person name="Klenk H.-P."/>
            <person name="Eisen J.A."/>
        </authorList>
    </citation>
    <scope>NUCLEOTIDE SEQUENCE [LARGE SCALE GENOMIC DNA]</scope>
    <source>
        <strain evidence="2">DSM 19664 / LMG 22246 / CIP 109416 / KR-200</strain>
    </source>
</reference>
<accession>K9ZX89</accession>
<dbReference type="HOGENOM" id="CLU_2933740_0_0_0"/>
<proteinExistence type="predicted"/>
<evidence type="ECO:0000313" key="1">
    <source>
        <dbReference type="EMBL" id="AFZ65814.1"/>
    </source>
</evidence>
<dbReference type="AlphaFoldDB" id="K9ZX89"/>
<keyword evidence="2" id="KW-1185">Reference proteome</keyword>
<organism evidence="1 2">
    <name type="scientific">Deinococcus peraridilitoris (strain DSM 19664 / LMG 22246 / CIP 109416 / KR-200)</name>
    <dbReference type="NCBI Taxonomy" id="937777"/>
    <lineage>
        <taxon>Bacteria</taxon>
        <taxon>Thermotogati</taxon>
        <taxon>Deinococcota</taxon>
        <taxon>Deinococci</taxon>
        <taxon>Deinococcales</taxon>
        <taxon>Deinococcaceae</taxon>
        <taxon>Deinococcus</taxon>
    </lineage>
</organism>
<evidence type="ECO:0000313" key="2">
    <source>
        <dbReference type="Proteomes" id="UP000010467"/>
    </source>
</evidence>
<dbReference type="KEGG" id="dpd:Deipe_0211"/>
<name>K9ZX89_DEIPD</name>
<sequence>MDDPSSLRAVAAYDAVKKLLKVLQDKGVITGEEAFGVLEESVDDAESNLTEIQNESDVQS</sequence>
<dbReference type="PATRIC" id="fig|937777.3.peg.219"/>
<dbReference type="Proteomes" id="UP000010467">
    <property type="component" value="Chromosome"/>
</dbReference>